<accession>A0AAV2UXS4</accession>
<organism evidence="1 2">
    <name type="scientific">Legionella pneumophila subsp. pneumophila</name>
    <dbReference type="NCBI Taxonomy" id="91891"/>
    <lineage>
        <taxon>Bacteria</taxon>
        <taxon>Pseudomonadati</taxon>
        <taxon>Pseudomonadota</taxon>
        <taxon>Gammaproteobacteria</taxon>
        <taxon>Legionellales</taxon>
        <taxon>Legionellaceae</taxon>
        <taxon>Legionella</taxon>
    </lineage>
</organism>
<gene>
    <name evidence="1" type="ORF">LPO_1848</name>
</gene>
<reference evidence="1 2" key="1">
    <citation type="submission" date="2011-07" db="EMBL/GenBank/DDBJ databases">
        <authorList>
            <person name="Genoscope - CEA"/>
        </authorList>
    </citation>
    <scope>NUCLEOTIDE SEQUENCE [LARGE SCALE GENOMIC DNA]</scope>
    <source>
        <strain evidence="2">lorraine</strain>
    </source>
</reference>
<dbReference type="AlphaFoldDB" id="A0AAV2UXS4"/>
<protein>
    <submittedName>
        <fullName evidence="1">Uncharacterized protein</fullName>
    </submittedName>
</protein>
<sequence length="109" mass="13164">MVFMSDCLYIFILPRYQAKNQGLKFKLTIPSLLNKWLFDVAYKKRLIISHRMLLLFSNTLRLLFAARSHLCDNFVLAHIIIWNKLWKRINKKHYQRRFRKLNANLAKGL</sequence>
<name>A0AAV2UXS4_LEGPN</name>
<evidence type="ECO:0000313" key="2">
    <source>
        <dbReference type="Proteomes" id="UP000010102"/>
    </source>
</evidence>
<evidence type="ECO:0000313" key="1">
    <source>
        <dbReference type="EMBL" id="CCD05866.1"/>
    </source>
</evidence>
<dbReference type="KEGG" id="lpo:LPO_1848"/>
<dbReference type="EMBL" id="FQ958210">
    <property type="protein sequence ID" value="CCD05866.1"/>
    <property type="molecule type" value="Genomic_DNA"/>
</dbReference>
<proteinExistence type="predicted"/>
<dbReference type="Proteomes" id="UP000010102">
    <property type="component" value="Chromosome"/>
</dbReference>